<sequence length="79" mass="9322">MKYELIEKDWYKRRVPSKQTPATIINVDVPDYEQKHNHMCSMVVEYDNGNIESLVARVIQNQITKEWTVDGMKVAIRIL</sequence>
<keyword evidence="2" id="KW-1185">Reference proteome</keyword>
<name>A0ABQ6HA68_9GAMM</name>
<organism evidence="1 2">
    <name type="scientific">Thalassotalea loyana</name>
    <dbReference type="NCBI Taxonomy" id="280483"/>
    <lineage>
        <taxon>Bacteria</taxon>
        <taxon>Pseudomonadati</taxon>
        <taxon>Pseudomonadota</taxon>
        <taxon>Gammaproteobacteria</taxon>
        <taxon>Alteromonadales</taxon>
        <taxon>Colwelliaceae</taxon>
        <taxon>Thalassotalea</taxon>
    </lineage>
</organism>
<comment type="caution">
    <text evidence="1">The sequence shown here is derived from an EMBL/GenBank/DDBJ whole genome shotgun (WGS) entry which is preliminary data.</text>
</comment>
<dbReference type="Proteomes" id="UP001157134">
    <property type="component" value="Unassembled WGS sequence"/>
</dbReference>
<evidence type="ECO:0000313" key="2">
    <source>
        <dbReference type="Proteomes" id="UP001157134"/>
    </source>
</evidence>
<gene>
    <name evidence="1" type="ORF">tloyanaT_12650</name>
</gene>
<dbReference type="RefSeq" id="WP_284296728.1">
    <property type="nucleotide sequence ID" value="NZ_BSSV01000002.1"/>
</dbReference>
<evidence type="ECO:0000313" key="1">
    <source>
        <dbReference type="EMBL" id="GLX85013.1"/>
    </source>
</evidence>
<dbReference type="EMBL" id="BSSV01000002">
    <property type="protein sequence ID" value="GLX85013.1"/>
    <property type="molecule type" value="Genomic_DNA"/>
</dbReference>
<proteinExistence type="predicted"/>
<protein>
    <submittedName>
        <fullName evidence="1">Uncharacterized protein</fullName>
    </submittedName>
</protein>
<reference evidence="1 2" key="1">
    <citation type="submission" date="2023-03" db="EMBL/GenBank/DDBJ databases">
        <title>Thalassotalea loyana LMG 22536T draft genome sequence.</title>
        <authorList>
            <person name="Sawabe T."/>
        </authorList>
    </citation>
    <scope>NUCLEOTIDE SEQUENCE [LARGE SCALE GENOMIC DNA]</scope>
    <source>
        <strain evidence="1 2">LMG 22536</strain>
    </source>
</reference>
<accession>A0ABQ6HA68</accession>